<evidence type="ECO:0000313" key="1">
    <source>
        <dbReference type="EMBL" id="KAB7502454.1"/>
    </source>
</evidence>
<evidence type="ECO:0000313" key="2">
    <source>
        <dbReference type="Proteomes" id="UP000326759"/>
    </source>
</evidence>
<accession>A0A5N5T730</accession>
<dbReference type="EMBL" id="SEYY01007481">
    <property type="protein sequence ID" value="KAB7502454.1"/>
    <property type="molecule type" value="Genomic_DNA"/>
</dbReference>
<comment type="caution">
    <text evidence="1">The sequence shown here is derived from an EMBL/GenBank/DDBJ whole genome shotgun (WGS) entry which is preliminary data.</text>
</comment>
<dbReference type="AlphaFoldDB" id="A0A5N5T730"/>
<sequence>VKKNLDAKDSDILDEFFGSRISNFDVDKLGKNLLFEKLENLYTKFLVTLQDDIKINKRPKVLLDSIIFISLHFNNEENSIAATFLKSAFEVLRNAKVSWKPITTDEERVKVARVEYINRYSYLVDRNDTDFVTPYNLLIISYFDLYDELIDILEEDIDENKYPSVTADFIVKMIFQNPPFPGLYRKSTISGNDLMSLYQSLNHKMERRILTTLVHNIHSDLHMKYENCPWCNFLGKSYHAFITWLIGNGLSHLDSI</sequence>
<keyword evidence="2" id="KW-1185">Reference proteome</keyword>
<reference evidence="1 2" key="1">
    <citation type="journal article" date="2019" name="PLoS Biol.">
        <title>Sex chromosomes control vertical transmission of feminizing Wolbachia symbionts in an isopod.</title>
        <authorList>
            <person name="Becking T."/>
            <person name="Chebbi M.A."/>
            <person name="Giraud I."/>
            <person name="Moumen B."/>
            <person name="Laverre T."/>
            <person name="Caubet Y."/>
            <person name="Peccoud J."/>
            <person name="Gilbert C."/>
            <person name="Cordaux R."/>
        </authorList>
    </citation>
    <scope>NUCLEOTIDE SEQUENCE [LARGE SCALE GENOMIC DNA]</scope>
    <source>
        <strain evidence="1">ANa2</strain>
        <tissue evidence="1">Whole body excluding digestive tract and cuticle</tissue>
    </source>
</reference>
<dbReference type="Proteomes" id="UP000326759">
    <property type="component" value="Unassembled WGS sequence"/>
</dbReference>
<gene>
    <name evidence="1" type="ORF">Anas_09044</name>
</gene>
<organism evidence="1 2">
    <name type="scientific">Armadillidium nasatum</name>
    <dbReference type="NCBI Taxonomy" id="96803"/>
    <lineage>
        <taxon>Eukaryota</taxon>
        <taxon>Metazoa</taxon>
        <taxon>Ecdysozoa</taxon>
        <taxon>Arthropoda</taxon>
        <taxon>Crustacea</taxon>
        <taxon>Multicrustacea</taxon>
        <taxon>Malacostraca</taxon>
        <taxon>Eumalacostraca</taxon>
        <taxon>Peracarida</taxon>
        <taxon>Isopoda</taxon>
        <taxon>Oniscidea</taxon>
        <taxon>Crinocheta</taxon>
        <taxon>Armadillidiidae</taxon>
        <taxon>Armadillidium</taxon>
    </lineage>
</organism>
<name>A0A5N5T730_9CRUS</name>
<dbReference type="OrthoDB" id="10532139at2759"/>
<proteinExistence type="predicted"/>
<feature type="non-terminal residue" evidence="1">
    <location>
        <position position="1"/>
    </location>
</feature>
<protein>
    <submittedName>
        <fullName evidence="1">Uncharacterized protein</fullName>
    </submittedName>
</protein>